<organism evidence="3">
    <name type="scientific">Wolinella succinogenes (strain ATCC 29543 / DSM 1740 / CCUG 13145 / JCM 31913 / LMG 7466 / NCTC 11488 / FDC 602W)</name>
    <name type="common">Vibrio succinogenes</name>
    <dbReference type="NCBI Taxonomy" id="273121"/>
    <lineage>
        <taxon>Bacteria</taxon>
        <taxon>Pseudomonadati</taxon>
        <taxon>Campylobacterota</taxon>
        <taxon>Epsilonproteobacteria</taxon>
        <taxon>Campylobacterales</taxon>
        <taxon>Helicobacteraceae</taxon>
        <taxon>Wolinella</taxon>
    </lineage>
</organism>
<dbReference type="STRING" id="273121.WS0811"/>
<dbReference type="Proteomes" id="UP000000422">
    <property type="component" value="Chromosome"/>
</dbReference>
<accession>Q7MS33</accession>
<dbReference type="Pfam" id="PF12118">
    <property type="entry name" value="SprA-related"/>
    <property type="match status" value="1"/>
</dbReference>
<feature type="region of interest" description="Disordered" evidence="1">
    <location>
        <begin position="22"/>
        <end position="54"/>
    </location>
</feature>
<protein>
    <recommendedName>
        <fullName evidence="4">SprA-related family protein</fullName>
    </recommendedName>
</protein>
<dbReference type="AlphaFoldDB" id="Q7MS33"/>
<dbReference type="RefSeq" id="WP_011138721.1">
    <property type="nucleotide sequence ID" value="NC_005090.1"/>
</dbReference>
<gene>
    <name evidence="2" type="ordered locus">WS0811</name>
</gene>
<sequence>MIVLINGVQSIASYVALSKPVFSSNDKEERAEGSLGEKGEEQAQKEQVQELSRIDSQVRAHESAHIASGGGVVKGGASFSYTAGPDGKMYAVAGEVPIDTSMGEDPSENLAKARQIRAAALAPSDPSPQDYQVASTATMLEVRARMELNKERREEEGLKAYARIAEPQNQEQIAPR</sequence>
<dbReference type="eggNOG" id="COG3064">
    <property type="taxonomic scope" value="Bacteria"/>
</dbReference>
<evidence type="ECO:0000256" key="1">
    <source>
        <dbReference type="SAM" id="MobiDB-lite"/>
    </source>
</evidence>
<evidence type="ECO:0008006" key="4">
    <source>
        <dbReference type="Google" id="ProtNLM"/>
    </source>
</evidence>
<proteinExistence type="predicted"/>
<evidence type="ECO:0000313" key="2">
    <source>
        <dbReference type="EMBL" id="CAE09924.1"/>
    </source>
</evidence>
<dbReference type="InterPro" id="IPR021973">
    <property type="entry name" value="SprA-related"/>
</dbReference>
<evidence type="ECO:0000313" key="3">
    <source>
        <dbReference type="Proteomes" id="UP000000422"/>
    </source>
</evidence>
<dbReference type="KEGG" id="wsu:WS0811"/>
<keyword evidence="3" id="KW-1185">Reference proteome</keyword>
<feature type="compositionally biased region" description="Basic and acidic residues" evidence="1">
    <location>
        <begin position="25"/>
        <end position="54"/>
    </location>
</feature>
<dbReference type="EMBL" id="BX571659">
    <property type="protein sequence ID" value="CAE09924.1"/>
    <property type="molecule type" value="Genomic_DNA"/>
</dbReference>
<reference evidence="2 3" key="1">
    <citation type="journal article" date="2003" name="Proc. Natl. Acad. Sci. U.S.A.">
        <title>Complete genome sequence and analysis of Wolinella succinogenes.</title>
        <authorList>
            <person name="Baar C."/>
            <person name="Eppinger M."/>
            <person name="Raddatz G."/>
            <person name="Simon JM."/>
            <person name="Lanz C."/>
            <person name="Klimmek O."/>
            <person name="Nandakumar R."/>
            <person name="Gross R."/>
            <person name="Rosinus A."/>
            <person name="Keller H."/>
            <person name="Jagtap P."/>
            <person name="Linke B."/>
            <person name="Meyer F."/>
            <person name="Lederer H."/>
            <person name="Schuster S.C."/>
        </authorList>
    </citation>
    <scope>NUCLEOTIDE SEQUENCE [LARGE SCALE GENOMIC DNA]</scope>
    <source>
        <strain evidence="3">ATCC 29543 / DSM 1740 / CCUG 13145 / JCM 31913 / LMG 7466 / NCTC 11488 / FDC 602W</strain>
    </source>
</reference>
<dbReference type="HOGENOM" id="CLU_105792_0_0_7"/>
<name>Q7MS33_WOLSU</name>